<keyword evidence="3" id="KW-1185">Reference proteome</keyword>
<evidence type="ECO:0000313" key="2">
    <source>
        <dbReference type="EMBL" id="TGJ85279.1"/>
    </source>
</evidence>
<accession>A0A4Z0YLZ1</accession>
<dbReference type="Proteomes" id="UP000297716">
    <property type="component" value="Unassembled WGS sequence"/>
</dbReference>
<comment type="caution">
    <text evidence="2">The sequence shown here is derived from an EMBL/GenBank/DDBJ whole genome shotgun (WGS) entry which is preliminary data.</text>
</comment>
<dbReference type="EMBL" id="SKBN01000049">
    <property type="protein sequence ID" value="TGJ85279.1"/>
    <property type="molecule type" value="Genomic_DNA"/>
</dbReference>
<feature type="compositionally biased region" description="Polar residues" evidence="1">
    <location>
        <begin position="44"/>
        <end position="58"/>
    </location>
</feature>
<name>A0A4Z0YLZ1_9PEZI</name>
<sequence length="371" mass="39043">MIRQPFNSAIGRTRPDLSRVTDGIAASLRAFSTAQQLAAPPQDPKSSGDNGNNSQPTGRQRAAAAFSDLLELNKGRPERSSSTSNSGFKKLDLRSESAPIAVPGAFSPGGPNIIRGGIRGGFRGRGGFMRGGAPSLGGRSSGAGAGGMMGPPRRGGGRGRGRADGGRGRGRGKRDRKDRGDEGGAVEVDWSPNVYAMRMAKEVGSLHQFNPSISKSDLAGWGPAVAITGSSTAKDETTIRQARILGSGQPFHPLNSLGPDDMWKQYTKGSGVFFPTEDAKKRSAEKMGLEAFPPVPKETKDAVLQSALLGTYRGPEYADLKDTLSAVRNYVRRDASWNSDAEQRVEEKVRSLLPGGKTGPAQAPGGARTIV</sequence>
<evidence type="ECO:0000313" key="3">
    <source>
        <dbReference type="Proteomes" id="UP000297716"/>
    </source>
</evidence>
<dbReference type="AlphaFoldDB" id="A0A4Z0YLZ1"/>
<feature type="region of interest" description="Disordered" evidence="1">
    <location>
        <begin position="128"/>
        <end position="186"/>
    </location>
</feature>
<proteinExistence type="predicted"/>
<reference evidence="2 3" key="1">
    <citation type="submission" date="2019-03" db="EMBL/GenBank/DDBJ databases">
        <title>Draft genome sequence of Xylaria hypoxylon DSM 108379, a ubiquitous saprotrophic-parasitic fungi on hardwood.</title>
        <authorList>
            <person name="Buettner E."/>
            <person name="Leonhardt S."/>
            <person name="Gebauer A.M."/>
            <person name="Liers C."/>
            <person name="Hofrichter M."/>
            <person name="Kellner H."/>
        </authorList>
    </citation>
    <scope>NUCLEOTIDE SEQUENCE [LARGE SCALE GENOMIC DNA]</scope>
    <source>
        <strain evidence="2 3">DSM 108379</strain>
    </source>
</reference>
<feature type="compositionally biased region" description="Gly residues" evidence="1">
    <location>
        <begin position="139"/>
        <end position="149"/>
    </location>
</feature>
<feature type="region of interest" description="Disordered" evidence="1">
    <location>
        <begin position="31"/>
        <end position="65"/>
    </location>
</feature>
<dbReference type="STRING" id="37992.A0A4Z0YLZ1"/>
<organism evidence="2 3">
    <name type="scientific">Xylaria hypoxylon</name>
    <dbReference type="NCBI Taxonomy" id="37992"/>
    <lineage>
        <taxon>Eukaryota</taxon>
        <taxon>Fungi</taxon>
        <taxon>Dikarya</taxon>
        <taxon>Ascomycota</taxon>
        <taxon>Pezizomycotina</taxon>
        <taxon>Sordariomycetes</taxon>
        <taxon>Xylariomycetidae</taxon>
        <taxon>Xylariales</taxon>
        <taxon>Xylariaceae</taxon>
        <taxon>Xylaria</taxon>
    </lineage>
</organism>
<protein>
    <submittedName>
        <fullName evidence="2">Uncharacterized protein</fullName>
    </submittedName>
</protein>
<dbReference type="OrthoDB" id="5365739at2759"/>
<evidence type="ECO:0000256" key="1">
    <source>
        <dbReference type="SAM" id="MobiDB-lite"/>
    </source>
</evidence>
<gene>
    <name evidence="2" type="ORF">E0Z10_g3508</name>
</gene>